<dbReference type="HAMAP" id="MF_00215">
    <property type="entry name" value="Pantothen_kinase_1"/>
    <property type="match status" value="1"/>
</dbReference>
<evidence type="ECO:0000256" key="9">
    <source>
        <dbReference type="ARBA" id="ARBA00022741"/>
    </source>
</evidence>
<evidence type="ECO:0000256" key="1">
    <source>
        <dbReference type="ARBA" id="ARBA00001206"/>
    </source>
</evidence>
<dbReference type="UniPathway" id="UPA00241">
    <property type="reaction ID" value="UER00352"/>
</dbReference>
<comment type="similarity">
    <text evidence="4 14 15">Belongs to the prokaryotic pantothenate kinase family.</text>
</comment>
<comment type="subcellular location">
    <subcellularLocation>
        <location evidence="2 14 15">Cytoplasm</location>
    </subcellularLocation>
</comment>
<reference evidence="18 19" key="1">
    <citation type="submission" date="2018-06" db="EMBL/GenBank/DDBJ databases">
        <authorList>
            <consortium name="Pathogen Informatics"/>
            <person name="Doyle S."/>
        </authorList>
    </citation>
    <scope>NUCLEOTIDE SEQUENCE [LARGE SCALE GENOMIC DNA]</scope>
    <source>
        <strain evidence="18 19">NCTC2665</strain>
    </source>
</reference>
<evidence type="ECO:0000256" key="7">
    <source>
        <dbReference type="ARBA" id="ARBA00022490"/>
    </source>
</evidence>
<comment type="pathway">
    <text evidence="3 14 15">Cofactor biosynthesis; coenzyme A biosynthesis; CoA from (R)-pantothenate: step 1/5.</text>
</comment>
<evidence type="ECO:0000256" key="16">
    <source>
        <dbReference type="SAM" id="MobiDB-lite"/>
    </source>
</evidence>
<keyword evidence="7 14" id="KW-0963">Cytoplasm</keyword>
<evidence type="ECO:0000256" key="3">
    <source>
        <dbReference type="ARBA" id="ARBA00005225"/>
    </source>
</evidence>
<dbReference type="GO" id="GO:0015937">
    <property type="term" value="P:coenzyme A biosynthetic process"/>
    <property type="evidence" value="ECO:0007669"/>
    <property type="project" value="UniProtKB-UniRule"/>
</dbReference>
<evidence type="ECO:0000256" key="11">
    <source>
        <dbReference type="ARBA" id="ARBA00022840"/>
    </source>
</evidence>
<dbReference type="GO" id="GO:0004594">
    <property type="term" value="F:pantothenate kinase activity"/>
    <property type="evidence" value="ECO:0007669"/>
    <property type="project" value="UniProtKB-UniRule"/>
</dbReference>
<evidence type="ECO:0000256" key="13">
    <source>
        <dbReference type="ARBA" id="ARBA00032866"/>
    </source>
</evidence>
<protein>
    <recommendedName>
        <fullName evidence="6 14">Pantothenate kinase</fullName>
        <ecNumber evidence="5 14">2.7.1.33</ecNumber>
    </recommendedName>
    <alternativeName>
        <fullName evidence="13 14">Pantothenic acid kinase</fullName>
    </alternativeName>
</protein>
<dbReference type="Gene3D" id="3.40.50.300">
    <property type="entry name" value="P-loop containing nucleotide triphosphate hydrolases"/>
    <property type="match status" value="1"/>
</dbReference>
<keyword evidence="12 14" id="KW-0173">Coenzyme A biosynthesis</keyword>
<name>A0A7Z7KKC5_MICLC</name>
<dbReference type="PIRSF" id="PIRSF000545">
    <property type="entry name" value="Pantothenate_kin"/>
    <property type="match status" value="1"/>
</dbReference>
<keyword evidence="10 14" id="KW-0418">Kinase</keyword>
<organism evidence="18 19">
    <name type="scientific">Micrococcus luteus (strain ATCC 4698 / DSM 20030 / JCM 1464 / CCM 169 / CCUG 5858 / IAM 1056 / NBRC 3333 / NCIMB 9278 / NCTC 2665 / VKM Ac-2230)</name>
    <name type="common">Micrococcus lysodeikticus</name>
    <dbReference type="NCBI Taxonomy" id="465515"/>
    <lineage>
        <taxon>Bacteria</taxon>
        <taxon>Bacillati</taxon>
        <taxon>Actinomycetota</taxon>
        <taxon>Actinomycetes</taxon>
        <taxon>Micrococcales</taxon>
        <taxon>Micrococcaceae</taxon>
        <taxon>Micrococcus</taxon>
    </lineage>
</organism>
<dbReference type="NCBIfam" id="TIGR00554">
    <property type="entry name" value="panK_bact"/>
    <property type="match status" value="1"/>
</dbReference>
<evidence type="ECO:0000256" key="6">
    <source>
        <dbReference type="ARBA" id="ARBA00015080"/>
    </source>
</evidence>
<evidence type="ECO:0000256" key="12">
    <source>
        <dbReference type="ARBA" id="ARBA00022993"/>
    </source>
</evidence>
<evidence type="ECO:0000313" key="18">
    <source>
        <dbReference type="EMBL" id="SQG47595.1"/>
    </source>
</evidence>
<dbReference type="EMBL" id="LS483396">
    <property type="protein sequence ID" value="SQG47595.1"/>
    <property type="molecule type" value="Genomic_DNA"/>
</dbReference>
<dbReference type="GO" id="GO:0005524">
    <property type="term" value="F:ATP binding"/>
    <property type="evidence" value="ECO:0007669"/>
    <property type="project" value="UniProtKB-UniRule"/>
</dbReference>
<dbReference type="AlphaFoldDB" id="A0A7Z7KKC5"/>
<evidence type="ECO:0000259" key="17">
    <source>
        <dbReference type="Pfam" id="PF00485"/>
    </source>
</evidence>
<dbReference type="PANTHER" id="PTHR10285">
    <property type="entry name" value="URIDINE KINASE"/>
    <property type="match status" value="1"/>
</dbReference>
<keyword evidence="11 14" id="KW-0067">ATP-binding</keyword>
<keyword evidence="9 14" id="KW-0547">Nucleotide-binding</keyword>
<dbReference type="EC" id="2.7.1.33" evidence="5 14"/>
<evidence type="ECO:0000256" key="15">
    <source>
        <dbReference type="RuleBase" id="RU003530"/>
    </source>
</evidence>
<feature type="binding site" evidence="14">
    <location>
        <begin position="117"/>
        <end position="124"/>
    </location>
    <ligand>
        <name>ATP</name>
        <dbReference type="ChEBI" id="CHEBI:30616"/>
    </ligand>
</feature>
<evidence type="ECO:0000256" key="10">
    <source>
        <dbReference type="ARBA" id="ARBA00022777"/>
    </source>
</evidence>
<dbReference type="InterPro" id="IPR004566">
    <property type="entry name" value="PanK"/>
</dbReference>
<comment type="catalytic activity">
    <reaction evidence="1 14 15">
        <text>(R)-pantothenate + ATP = (R)-4'-phosphopantothenate + ADP + H(+)</text>
        <dbReference type="Rhea" id="RHEA:16373"/>
        <dbReference type="ChEBI" id="CHEBI:10986"/>
        <dbReference type="ChEBI" id="CHEBI:15378"/>
        <dbReference type="ChEBI" id="CHEBI:29032"/>
        <dbReference type="ChEBI" id="CHEBI:30616"/>
        <dbReference type="ChEBI" id="CHEBI:456216"/>
        <dbReference type="EC" id="2.7.1.33"/>
    </reaction>
</comment>
<dbReference type="InterPro" id="IPR027417">
    <property type="entry name" value="P-loop_NTPase"/>
</dbReference>
<evidence type="ECO:0000256" key="14">
    <source>
        <dbReference type="HAMAP-Rule" id="MF_00215"/>
    </source>
</evidence>
<dbReference type="SUPFAM" id="SSF52540">
    <property type="entry name" value="P-loop containing nucleoside triphosphate hydrolases"/>
    <property type="match status" value="1"/>
</dbReference>
<feature type="domain" description="Phosphoribulokinase/uridine kinase" evidence="17">
    <location>
        <begin position="112"/>
        <end position="265"/>
    </location>
</feature>
<keyword evidence="8 14" id="KW-0808">Transferase</keyword>
<dbReference type="InterPro" id="IPR006083">
    <property type="entry name" value="PRK/URK"/>
</dbReference>
<dbReference type="Proteomes" id="UP000248985">
    <property type="component" value="Chromosome 1"/>
</dbReference>
<evidence type="ECO:0000256" key="2">
    <source>
        <dbReference type="ARBA" id="ARBA00004496"/>
    </source>
</evidence>
<proteinExistence type="inferred from homology"/>
<dbReference type="CDD" id="cd02025">
    <property type="entry name" value="PanK"/>
    <property type="match status" value="1"/>
</dbReference>
<accession>A0A7Z7KKC5</accession>
<feature type="region of interest" description="Disordered" evidence="16">
    <location>
        <begin position="1"/>
        <end position="30"/>
    </location>
</feature>
<dbReference type="Pfam" id="PF00485">
    <property type="entry name" value="PRK"/>
    <property type="match status" value="1"/>
</dbReference>
<evidence type="ECO:0000256" key="4">
    <source>
        <dbReference type="ARBA" id="ARBA00006087"/>
    </source>
</evidence>
<evidence type="ECO:0000313" key="19">
    <source>
        <dbReference type="Proteomes" id="UP000248985"/>
    </source>
</evidence>
<sequence length="339" mass="37808">MDRVTYTPPTSELSLVGPEEPADAVPDGHQRSPFVELDRQTWARLASEMAQPFDQADVERLRGLGEHLSLREVAEVYLPLSRLLSINVEASAALRSATNAFLGERTGRTPYVIGVAGSVAVGKSTTARVLQEMLRRWPTTPRVELVTTDGFLHPNAVLHERGILSRKGFPESYDRRALLRFMADVKSGAQEVRAPVYSHITYDIVPGEEQVVHRPDVLIVEGLNVLAPPRTRADGTAGLSVSDFFDFSVYVDARASWIRSWYIDRFMGLRSGAFADPRSYFHRYSSLSDAEAQATAESIWDSINGPNLEQNVRPTRGRARLVLTKNAQHEVTRVLLRKV</sequence>
<gene>
    <name evidence="14 18" type="primary">coaA</name>
    <name evidence="18" type="ORF">NCTC2665_00355</name>
</gene>
<evidence type="ECO:0000256" key="8">
    <source>
        <dbReference type="ARBA" id="ARBA00022679"/>
    </source>
</evidence>
<dbReference type="GO" id="GO:0005737">
    <property type="term" value="C:cytoplasm"/>
    <property type="evidence" value="ECO:0007669"/>
    <property type="project" value="UniProtKB-SubCell"/>
</dbReference>
<evidence type="ECO:0000256" key="5">
    <source>
        <dbReference type="ARBA" id="ARBA00012102"/>
    </source>
</evidence>